<keyword evidence="3 11" id="KW-0479">Metal-binding</keyword>
<keyword evidence="7 11" id="KW-0805">Transcription regulation</keyword>
<evidence type="ECO:0000256" key="11">
    <source>
        <dbReference type="RuleBase" id="RU368090"/>
    </source>
</evidence>
<evidence type="ECO:0000256" key="1">
    <source>
        <dbReference type="ARBA" id="ARBA00004123"/>
    </source>
</evidence>
<dbReference type="InterPro" id="IPR004600">
    <property type="entry name" value="TFIIH_Tfb4/GTF2H3"/>
</dbReference>
<evidence type="ECO:0000256" key="2">
    <source>
        <dbReference type="ARBA" id="ARBA00005273"/>
    </source>
</evidence>
<dbReference type="Pfam" id="PF03850">
    <property type="entry name" value="Tfb4"/>
    <property type="match status" value="1"/>
</dbReference>
<proteinExistence type="inferred from homology"/>
<comment type="subcellular location">
    <subcellularLocation>
        <location evidence="1 11">Nucleus</location>
    </subcellularLocation>
</comment>
<sequence length="286" mass="30612">MLDDLPSTLICLVDCNPCGGWGEEDALALLEHLLVFFNAFLLLHSANQLQLLAVHPREVSCVWPEDGAPPALAPHQLRQLFLKRFRTLLATPPPSASAASALSGGLSLALCRLARQQRADATRQLRVLVVQATADSAAQHLAGMNCVFGAQKLGVTIDALVAARNDSLLLQQAAHLTDGFYLRLGEQEKLALSQYLLTCCLPDQQTRKLLCPPAQGSLETKALCTISKRPVDIGHACSVCLAVFAEDQLPLRECPVCGSRFIQQAAQAPKKRPKKAAAAAAPAVTS</sequence>
<evidence type="ECO:0000256" key="10">
    <source>
        <dbReference type="ARBA" id="ARBA00023242"/>
    </source>
</evidence>
<dbReference type="GO" id="GO:0000439">
    <property type="term" value="C:transcription factor TFIIH core complex"/>
    <property type="evidence" value="ECO:0007669"/>
    <property type="project" value="UniProtKB-UniRule"/>
</dbReference>
<reference evidence="12 13" key="1">
    <citation type="journal article" date="2024" name="Science">
        <title>Giant polyketide synthase enzymes in the biosynthesis of giant marine polyether toxins.</title>
        <authorList>
            <person name="Fallon T.R."/>
            <person name="Shende V.V."/>
            <person name="Wierzbicki I.H."/>
            <person name="Pendleton A.L."/>
            <person name="Watervoot N.F."/>
            <person name="Auber R.P."/>
            <person name="Gonzalez D.J."/>
            <person name="Wisecaver J.H."/>
            <person name="Moore B.S."/>
        </authorList>
    </citation>
    <scope>NUCLEOTIDE SEQUENCE [LARGE SCALE GENOMIC DNA]</scope>
    <source>
        <strain evidence="12 13">12B1</strain>
    </source>
</reference>
<keyword evidence="8 11" id="KW-0804">Transcription</keyword>
<accession>A0AB34IYW0</accession>
<keyword evidence="6 11" id="KW-0862">Zinc</keyword>
<dbReference type="AlphaFoldDB" id="A0AB34IYW0"/>
<keyword evidence="5 11" id="KW-0863">Zinc-finger</keyword>
<dbReference type="GO" id="GO:0006289">
    <property type="term" value="P:nucleotide-excision repair"/>
    <property type="evidence" value="ECO:0007669"/>
    <property type="project" value="UniProtKB-UniRule"/>
</dbReference>
<keyword evidence="13" id="KW-1185">Reference proteome</keyword>
<organism evidence="12 13">
    <name type="scientific">Prymnesium parvum</name>
    <name type="common">Toxic golden alga</name>
    <dbReference type="NCBI Taxonomy" id="97485"/>
    <lineage>
        <taxon>Eukaryota</taxon>
        <taxon>Haptista</taxon>
        <taxon>Haptophyta</taxon>
        <taxon>Prymnesiophyceae</taxon>
        <taxon>Prymnesiales</taxon>
        <taxon>Prymnesiaceae</taxon>
        <taxon>Prymnesium</taxon>
    </lineage>
</organism>
<evidence type="ECO:0008006" key="14">
    <source>
        <dbReference type="Google" id="ProtNLM"/>
    </source>
</evidence>
<keyword evidence="4 11" id="KW-0227">DNA damage</keyword>
<evidence type="ECO:0000256" key="7">
    <source>
        <dbReference type="ARBA" id="ARBA00023015"/>
    </source>
</evidence>
<protein>
    <recommendedName>
        <fullName evidence="14">General transcription factor IIH subunit 3</fullName>
    </recommendedName>
</protein>
<keyword evidence="10 11" id="KW-0539">Nucleus</keyword>
<evidence type="ECO:0000313" key="12">
    <source>
        <dbReference type="EMBL" id="KAL1508599.1"/>
    </source>
</evidence>
<dbReference type="InterPro" id="IPR036465">
    <property type="entry name" value="vWFA_dom_sf"/>
</dbReference>
<dbReference type="GO" id="GO:0008270">
    <property type="term" value="F:zinc ion binding"/>
    <property type="evidence" value="ECO:0007669"/>
    <property type="project" value="UniProtKB-KW"/>
</dbReference>
<dbReference type="PANTHER" id="PTHR12831:SF0">
    <property type="entry name" value="GENERAL TRANSCRIPTION FACTOR IIH SUBUNIT 3"/>
    <property type="match status" value="1"/>
</dbReference>
<dbReference type="GO" id="GO:0006355">
    <property type="term" value="P:regulation of DNA-templated transcription"/>
    <property type="evidence" value="ECO:0007669"/>
    <property type="project" value="InterPro"/>
</dbReference>
<dbReference type="PANTHER" id="PTHR12831">
    <property type="entry name" value="TRANSCRIPTION INITIATION FACTOR IIH TFIIH , POLYPEPTIDE 3-RELATED"/>
    <property type="match status" value="1"/>
</dbReference>
<evidence type="ECO:0000256" key="9">
    <source>
        <dbReference type="ARBA" id="ARBA00023204"/>
    </source>
</evidence>
<gene>
    <name evidence="12" type="ORF">AB1Y20_004696</name>
</gene>
<evidence type="ECO:0000256" key="8">
    <source>
        <dbReference type="ARBA" id="ARBA00023163"/>
    </source>
</evidence>
<name>A0AB34IYW0_PRYPA</name>
<evidence type="ECO:0000256" key="4">
    <source>
        <dbReference type="ARBA" id="ARBA00022763"/>
    </source>
</evidence>
<evidence type="ECO:0000313" key="13">
    <source>
        <dbReference type="Proteomes" id="UP001515480"/>
    </source>
</evidence>
<dbReference type="Gene3D" id="3.40.50.410">
    <property type="entry name" value="von Willebrand factor, type A domain"/>
    <property type="match status" value="1"/>
</dbReference>
<evidence type="ECO:0000256" key="3">
    <source>
        <dbReference type="ARBA" id="ARBA00022723"/>
    </source>
</evidence>
<evidence type="ECO:0000256" key="5">
    <source>
        <dbReference type="ARBA" id="ARBA00022771"/>
    </source>
</evidence>
<evidence type="ECO:0000256" key="6">
    <source>
        <dbReference type="ARBA" id="ARBA00022833"/>
    </source>
</evidence>
<dbReference type="Proteomes" id="UP001515480">
    <property type="component" value="Unassembled WGS sequence"/>
</dbReference>
<dbReference type="EMBL" id="JBGBPQ010000016">
    <property type="protein sequence ID" value="KAL1508599.1"/>
    <property type="molecule type" value="Genomic_DNA"/>
</dbReference>
<dbReference type="GO" id="GO:0005675">
    <property type="term" value="C:transcription factor TFIIH holo complex"/>
    <property type="evidence" value="ECO:0007669"/>
    <property type="project" value="UniProtKB-UniRule"/>
</dbReference>
<comment type="caution">
    <text evidence="12">The sequence shown here is derived from an EMBL/GenBank/DDBJ whole genome shotgun (WGS) entry which is preliminary data.</text>
</comment>
<keyword evidence="9 11" id="KW-0234">DNA repair</keyword>
<comment type="similarity">
    <text evidence="2 11">Belongs to the TFB4 family.</text>
</comment>